<feature type="transmembrane region" description="Helical" evidence="1">
    <location>
        <begin position="425"/>
        <end position="444"/>
    </location>
</feature>
<keyword evidence="1" id="KW-0472">Membrane</keyword>
<proteinExistence type="predicted"/>
<dbReference type="PANTHER" id="PTHR13325">
    <property type="entry name" value="PROTEASE M50 MEMBRANE-BOUND TRANSCRIPTION FACTOR SITE 2 PROTEASE"/>
    <property type="match status" value="1"/>
</dbReference>
<feature type="transmembrane region" description="Helical" evidence="1">
    <location>
        <begin position="384"/>
        <end position="404"/>
    </location>
</feature>
<keyword evidence="3" id="KW-1185">Reference proteome</keyword>
<dbReference type="Proteomes" id="UP000198512">
    <property type="component" value="Unassembled WGS sequence"/>
</dbReference>
<dbReference type="PANTHER" id="PTHR13325:SF3">
    <property type="entry name" value="MEMBRANE-BOUND TRANSCRIPTION FACTOR SITE-2 PROTEASE"/>
    <property type="match status" value="1"/>
</dbReference>
<gene>
    <name evidence="2" type="ORF">SAMN05216600_116128</name>
</gene>
<name>A0ABY1BM86_9PSED</name>
<dbReference type="EMBL" id="FOFP01000016">
    <property type="protein sequence ID" value="SER17296.1"/>
    <property type="molecule type" value="Genomic_DNA"/>
</dbReference>
<dbReference type="InterPro" id="IPR001193">
    <property type="entry name" value="MBTPS2"/>
</dbReference>
<dbReference type="SUPFAM" id="SSF111369">
    <property type="entry name" value="HlyD-like secretion proteins"/>
    <property type="match status" value="1"/>
</dbReference>
<feature type="transmembrane region" description="Helical" evidence="1">
    <location>
        <begin position="219"/>
        <end position="238"/>
    </location>
</feature>
<accession>A0ABY1BM86</accession>
<dbReference type="Gene3D" id="2.40.50.100">
    <property type="match status" value="1"/>
</dbReference>
<feature type="transmembrane region" description="Helical" evidence="1">
    <location>
        <begin position="158"/>
        <end position="175"/>
    </location>
</feature>
<dbReference type="RefSeq" id="WP_069518408.1">
    <property type="nucleotide sequence ID" value="NZ_FOFP01000016.1"/>
</dbReference>
<feature type="transmembrane region" description="Helical" evidence="1">
    <location>
        <begin position="259"/>
        <end position="277"/>
    </location>
</feature>
<keyword evidence="1" id="KW-1133">Transmembrane helix</keyword>
<dbReference type="GO" id="GO:0008237">
    <property type="term" value="F:metallopeptidase activity"/>
    <property type="evidence" value="ECO:0007669"/>
    <property type="project" value="UniProtKB-KW"/>
</dbReference>
<organism evidence="2 3">
    <name type="scientific">Pseudomonas cuatrocienegasensis</name>
    <dbReference type="NCBI Taxonomy" id="543360"/>
    <lineage>
        <taxon>Bacteria</taxon>
        <taxon>Pseudomonadati</taxon>
        <taxon>Pseudomonadota</taxon>
        <taxon>Gammaproteobacteria</taxon>
        <taxon>Pseudomonadales</taxon>
        <taxon>Pseudomonadaceae</taxon>
        <taxon>Pseudomonas</taxon>
    </lineage>
</organism>
<evidence type="ECO:0000313" key="2">
    <source>
        <dbReference type="EMBL" id="SER17296.1"/>
    </source>
</evidence>
<sequence length="725" mass="81039">MSGSATAEHAADDLELPPLREDLRLLPAEHDEYGSPCWTIHDPVRNRYYRIGFAAFELLRRWSLRKASTLLAQTRAETILEPDREQVQGLIKFLHSNGLLRRQGDEAIAEFSRIAQAGKPPFLKWLVHNYLFVRVPLVRPDRFLRATQGIADFIASRPVQLLILLLGLTGILMTLRQWDRFLATFMGFANWQGMLWIGLTLIATKILHELGHAYTVARYGGRVPTMGVAFLVMYPVLYTDTSDAWRLTRRDQKLRIAAAGIRVELALALLATFFWHLAPPGPLQSTLFLLASATWITTLLINLSPFLRFDGYYLLSDYLRVPNLQDRSFAMARWWLREKLFGLGETAPEPMALPRRRLLVTFAIAVWIYRFFLFLGIALLVYHLFFKVLGIILFVVEILWFIVLPVTKELKVWWQVRQQARVTPLGVTALLLAGGLVVLLFVPWRASVEAAAVMQASAEAEIISPAEGQVVDIQVKEGDQVTAGQVLLTLYAPELSARIAVQTLELAEARILLVQAQGSHDALQQHEIATRLQEVLRLEAGLELLRIRQAQLVLRAPLAGTVRDVAYSVRAGSWLAEKTALLRVVEEQAPRRILGYVSQRDIARLEPSARARFYPEQITLPEMAVDLQSLDAFSAPVIEAPSLAAAHGGPLAARLNEQGDMLPMDAVFRVAGVVAPPTNPPLEAQGNAPITMLLRGTLAIDAPPVSLAGRLYEVVAATFIRELNF</sequence>
<reference evidence="2 3" key="1">
    <citation type="submission" date="2016-10" db="EMBL/GenBank/DDBJ databases">
        <authorList>
            <person name="Varghese N."/>
            <person name="Submissions S."/>
        </authorList>
    </citation>
    <scope>NUCLEOTIDE SEQUENCE [LARGE SCALE GENOMIC DNA]</scope>
    <source>
        <strain evidence="2 3">CIP 109853</strain>
    </source>
</reference>
<feature type="transmembrane region" description="Helical" evidence="1">
    <location>
        <begin position="187"/>
        <end position="207"/>
    </location>
</feature>
<keyword evidence="2" id="KW-0482">Metalloprotease</keyword>
<feature type="transmembrane region" description="Helical" evidence="1">
    <location>
        <begin position="358"/>
        <end position="378"/>
    </location>
</feature>
<evidence type="ECO:0000256" key="1">
    <source>
        <dbReference type="SAM" id="Phobius"/>
    </source>
</evidence>
<protein>
    <submittedName>
        <fullName evidence="2">Peptide zinc metalloprotease protein</fullName>
    </submittedName>
</protein>
<keyword evidence="2" id="KW-0645">Protease</keyword>
<keyword evidence="2" id="KW-0378">Hydrolase</keyword>
<comment type="caution">
    <text evidence="2">The sequence shown here is derived from an EMBL/GenBank/DDBJ whole genome shotgun (WGS) entry which is preliminary data.</text>
</comment>
<evidence type="ECO:0000313" key="3">
    <source>
        <dbReference type="Proteomes" id="UP000198512"/>
    </source>
</evidence>
<feature type="transmembrane region" description="Helical" evidence="1">
    <location>
        <begin position="283"/>
        <end position="303"/>
    </location>
</feature>
<keyword evidence="1" id="KW-0812">Transmembrane</keyword>